<gene>
    <name evidence="1" type="ORF">LCGC14_1796530</name>
</gene>
<organism evidence="1">
    <name type="scientific">marine sediment metagenome</name>
    <dbReference type="NCBI Taxonomy" id="412755"/>
    <lineage>
        <taxon>unclassified sequences</taxon>
        <taxon>metagenomes</taxon>
        <taxon>ecological metagenomes</taxon>
    </lineage>
</organism>
<accession>A0A0F9HDL5</accession>
<dbReference type="EMBL" id="LAZR01017245">
    <property type="protein sequence ID" value="KKM01232.1"/>
    <property type="molecule type" value="Genomic_DNA"/>
</dbReference>
<sequence>MALKKFTEGSFIVKYATSHFTVGELVDVTLTTTIAPGDVTRIGTTWESVVELGRSWEMAISMNYDPANSAQSVMISAYVTGPASFSDLQFFEDGTGNHSGTALLTSAVVTKAVGSVDKFTATFKGDSTLGYT</sequence>
<comment type="caution">
    <text evidence="1">The sequence shown here is derived from an EMBL/GenBank/DDBJ whole genome shotgun (WGS) entry which is preliminary data.</text>
</comment>
<dbReference type="AlphaFoldDB" id="A0A0F9HDL5"/>
<reference evidence="1" key="1">
    <citation type="journal article" date="2015" name="Nature">
        <title>Complex archaea that bridge the gap between prokaryotes and eukaryotes.</title>
        <authorList>
            <person name="Spang A."/>
            <person name="Saw J.H."/>
            <person name="Jorgensen S.L."/>
            <person name="Zaremba-Niedzwiedzka K."/>
            <person name="Martijn J."/>
            <person name="Lind A.E."/>
            <person name="van Eijk R."/>
            <person name="Schleper C."/>
            <person name="Guy L."/>
            <person name="Ettema T.J."/>
        </authorList>
    </citation>
    <scope>NUCLEOTIDE SEQUENCE</scope>
</reference>
<name>A0A0F9HDL5_9ZZZZ</name>
<evidence type="ECO:0000313" key="1">
    <source>
        <dbReference type="EMBL" id="KKM01232.1"/>
    </source>
</evidence>
<protein>
    <submittedName>
        <fullName evidence="1">Uncharacterized protein</fullName>
    </submittedName>
</protein>
<proteinExistence type="predicted"/>